<feature type="compositionally biased region" description="Polar residues" evidence="4">
    <location>
        <begin position="1015"/>
        <end position="1027"/>
    </location>
</feature>
<dbReference type="InterPro" id="IPR036961">
    <property type="entry name" value="Kinesin_motor_dom_sf"/>
</dbReference>
<evidence type="ECO:0000256" key="2">
    <source>
        <dbReference type="ARBA" id="ARBA00022840"/>
    </source>
</evidence>
<feature type="compositionally biased region" description="Polar residues" evidence="4">
    <location>
        <begin position="485"/>
        <end position="495"/>
    </location>
</feature>
<dbReference type="GO" id="GO:0005524">
    <property type="term" value="F:ATP binding"/>
    <property type="evidence" value="ECO:0007669"/>
    <property type="project" value="UniProtKB-UniRule"/>
</dbReference>
<feature type="compositionally biased region" description="Basic and acidic residues" evidence="4">
    <location>
        <begin position="1001"/>
        <end position="1014"/>
    </location>
</feature>
<dbReference type="InterPro" id="IPR001752">
    <property type="entry name" value="Kinesin_motor_dom"/>
</dbReference>
<accession>A0A834MDI1</accession>
<comment type="similarity">
    <text evidence="3">Belongs to the TRAFAC class myosin-kinesin ATPase superfamily. Kinesin family.</text>
</comment>
<evidence type="ECO:0000259" key="5">
    <source>
        <dbReference type="PROSITE" id="PS50067"/>
    </source>
</evidence>
<evidence type="ECO:0000256" key="4">
    <source>
        <dbReference type="SAM" id="MobiDB-lite"/>
    </source>
</evidence>
<dbReference type="GO" id="GO:0008017">
    <property type="term" value="F:microtubule binding"/>
    <property type="evidence" value="ECO:0007669"/>
    <property type="project" value="InterPro"/>
</dbReference>
<dbReference type="AlphaFoldDB" id="A0A834MDI1"/>
<organism evidence="6 7">
    <name type="scientific">Rhynchophorus ferrugineus</name>
    <name type="common">Red palm weevil</name>
    <name type="synonym">Curculio ferrugineus</name>
    <dbReference type="NCBI Taxonomy" id="354439"/>
    <lineage>
        <taxon>Eukaryota</taxon>
        <taxon>Metazoa</taxon>
        <taxon>Ecdysozoa</taxon>
        <taxon>Arthropoda</taxon>
        <taxon>Hexapoda</taxon>
        <taxon>Insecta</taxon>
        <taxon>Pterygota</taxon>
        <taxon>Neoptera</taxon>
        <taxon>Endopterygota</taxon>
        <taxon>Coleoptera</taxon>
        <taxon>Polyphaga</taxon>
        <taxon>Cucujiformia</taxon>
        <taxon>Curculionidae</taxon>
        <taxon>Dryophthorinae</taxon>
        <taxon>Rhynchophorus</taxon>
    </lineage>
</organism>
<feature type="compositionally biased region" description="Polar residues" evidence="4">
    <location>
        <begin position="503"/>
        <end position="512"/>
    </location>
</feature>
<dbReference type="PANTHER" id="PTHR47117:SF1">
    <property type="entry name" value="STAR-RELATED LIPID TRANSFER PROTEIN 9"/>
    <property type="match status" value="1"/>
</dbReference>
<feature type="region of interest" description="Disordered" evidence="4">
    <location>
        <begin position="565"/>
        <end position="593"/>
    </location>
</feature>
<reference evidence="6" key="1">
    <citation type="submission" date="2020-08" db="EMBL/GenBank/DDBJ databases">
        <title>Genome sequencing and assembly of the red palm weevil Rhynchophorus ferrugineus.</title>
        <authorList>
            <person name="Dias G.B."/>
            <person name="Bergman C.M."/>
            <person name="Manee M."/>
        </authorList>
    </citation>
    <scope>NUCLEOTIDE SEQUENCE</scope>
    <source>
        <strain evidence="6">AA-2017</strain>
        <tissue evidence="6">Whole larva</tissue>
    </source>
</reference>
<dbReference type="GO" id="GO:0003777">
    <property type="term" value="F:microtubule motor activity"/>
    <property type="evidence" value="ECO:0007669"/>
    <property type="project" value="InterPro"/>
</dbReference>
<comment type="caution">
    <text evidence="6">The sequence shown here is derived from an EMBL/GenBank/DDBJ whole genome shotgun (WGS) entry which is preliminary data.</text>
</comment>
<proteinExistence type="inferred from homology"/>
<keyword evidence="7" id="KW-1185">Reference proteome</keyword>
<keyword evidence="2 3" id="KW-0067">ATP-binding</keyword>
<gene>
    <name evidence="6" type="ORF">GWI33_006717</name>
</gene>
<feature type="region of interest" description="Disordered" evidence="4">
    <location>
        <begin position="1107"/>
        <end position="1136"/>
    </location>
</feature>
<dbReference type="Proteomes" id="UP000625711">
    <property type="component" value="Unassembled WGS sequence"/>
</dbReference>
<sequence>MRLKVIIRVRPMSQREIHSGSQKVVAVEGDNNIAITNIKVPEQHAGDSRERIRRFAFDYCFSENATQDQIFETIESVIGGSLKNRNNSCVLAYGQTSSGKTHTMMGSPQNPGLTPRLCRRIFKYFEGGALKNETGNMKLTVSYLEIYNEKVGDLLSPEDNTKQGHNKHLKVREHPRKGPYVEGLSEHIVTNDDQLLERLESGTSKRKIGSTATNPKSSRSHSVISVCCDGVKLHLVDLAGNERAGSRGYGPNRFREGANINKSLVALGNVISTLADQSKTSSQSSKNKFVPYRDSVLTWLLKDTLQGSSRTVMIATISPSSTCYSESVNTLRFGQRAKLIVYRPVIVEDQKEKTIQELRAEIARLRDLLSLSHQISLNINLEDQMHADCRKQIKEPEESKPKPAPPPPQPQIRSSVPRTGSLPELSVEESHCSTSQAAPNQITTETLLPIMDVKSTISANNKKLKRTWNPMERRHSVDNAPSKLFDSQESLQSSKESPKETSGKSSVNNSRESLYGNLGSRRSSAGSSTVQIKQTALSLRRQAINKNPMPLLKTITQKKILGGALKKQEKGIVSEEATPKSATAKTSKKPALARQRSHIVAAVTSRLYGKVNRRDASTSTENLSSIQAAPKELKISPSARSKLADLTRRALKAHRRKNEETQTDMCPILRVKEVGTDCVGLEQATNEKKDVEVECALLNQFVDGGLKDILVWTRSCGVQTNEDKPANVSFKKYLTETKSSQPIITEAVNINISHNYINGNRTECLSDDSLDSSQRGNVLPTPDLISNHNSLEQHAKEPMLNEERLFFGTSNELENLDEKIDYIPTKGIREDRANVLTVPPYKIHCKMGVVSTQASEISLKQVDTERCKFMSNFHSPTTQAKVSNCPSQRHTASVYKPQVLKHTETKNTYSASEQSWSDENGFSDTIDFIENPMAANKKVQFVKRGKRSKNHLFKAMKEFLEEAKILMHNITLANHHSHCTQPSLDDFDIQVTVNDMSHLQDNSRKTNSRRESYRETSGTQTEGPSMETCFSQTSLSLLDYKIPSNRYESLLEDSCRRLEQKMAKSPRSRQVSVASEDIDDEMIYERMDRPPRYNPWDLSNVEVEDSSLESNPVTFSDYGSLPRKSHRKHRSSTCSPSAFLKQLTNMRRQIVEHSREELMQGCSKYDK</sequence>
<evidence type="ECO:0000256" key="3">
    <source>
        <dbReference type="PROSITE-ProRule" id="PRU00283"/>
    </source>
</evidence>
<keyword evidence="1 3" id="KW-0547">Nucleotide-binding</keyword>
<dbReference type="Gene3D" id="3.40.850.10">
    <property type="entry name" value="Kinesin motor domain"/>
    <property type="match status" value="1"/>
</dbReference>
<dbReference type="PRINTS" id="PR00380">
    <property type="entry name" value="KINESINHEAVY"/>
</dbReference>
<evidence type="ECO:0000313" key="6">
    <source>
        <dbReference type="EMBL" id="KAF7279793.1"/>
    </source>
</evidence>
<dbReference type="InterPro" id="IPR027417">
    <property type="entry name" value="P-loop_NTPase"/>
</dbReference>
<feature type="domain" description="Kinesin motor" evidence="5">
    <location>
        <begin position="2"/>
        <end position="340"/>
    </location>
</feature>
<dbReference type="OrthoDB" id="3176171at2759"/>
<evidence type="ECO:0000256" key="1">
    <source>
        <dbReference type="ARBA" id="ARBA00022741"/>
    </source>
</evidence>
<feature type="region of interest" description="Disordered" evidence="4">
    <location>
        <begin position="393"/>
        <end position="440"/>
    </location>
</feature>
<feature type="binding site" evidence="3">
    <location>
        <begin position="94"/>
        <end position="101"/>
    </location>
    <ligand>
        <name>ATP</name>
        <dbReference type="ChEBI" id="CHEBI:30616"/>
    </ligand>
</feature>
<dbReference type="PANTHER" id="PTHR47117">
    <property type="entry name" value="STAR-RELATED LIPID TRANSFER PROTEIN 9"/>
    <property type="match status" value="1"/>
</dbReference>
<dbReference type="EMBL" id="JAACXV010000339">
    <property type="protein sequence ID" value="KAF7279793.1"/>
    <property type="molecule type" value="Genomic_DNA"/>
</dbReference>
<protein>
    <recommendedName>
        <fullName evidence="5">Kinesin motor domain-containing protein</fullName>
    </recommendedName>
</protein>
<feature type="compositionally biased region" description="Polar residues" evidence="4">
    <location>
        <begin position="210"/>
        <end position="219"/>
    </location>
</feature>
<dbReference type="PROSITE" id="PS50067">
    <property type="entry name" value="KINESIN_MOTOR_2"/>
    <property type="match status" value="1"/>
</dbReference>
<name>A0A834MDI1_RHYFE</name>
<feature type="region of interest" description="Disordered" evidence="4">
    <location>
        <begin position="464"/>
        <end position="529"/>
    </location>
</feature>
<evidence type="ECO:0000313" key="7">
    <source>
        <dbReference type="Proteomes" id="UP000625711"/>
    </source>
</evidence>
<feature type="compositionally biased region" description="Polar residues" evidence="4">
    <location>
        <begin position="520"/>
        <end position="529"/>
    </location>
</feature>
<dbReference type="SMART" id="SM00129">
    <property type="entry name" value="KISc"/>
    <property type="match status" value="1"/>
</dbReference>
<keyword evidence="3" id="KW-0505">Motor protein</keyword>
<feature type="region of interest" description="Disordered" evidence="4">
    <location>
        <begin position="200"/>
        <end position="219"/>
    </location>
</feature>
<dbReference type="GO" id="GO:0007018">
    <property type="term" value="P:microtubule-based movement"/>
    <property type="evidence" value="ECO:0007669"/>
    <property type="project" value="InterPro"/>
</dbReference>
<feature type="region of interest" description="Disordered" evidence="4">
    <location>
        <begin position="998"/>
        <end position="1027"/>
    </location>
</feature>
<dbReference type="Pfam" id="PF00225">
    <property type="entry name" value="Kinesin"/>
    <property type="match status" value="1"/>
</dbReference>
<dbReference type="SUPFAM" id="SSF52540">
    <property type="entry name" value="P-loop containing nucleoside triphosphate hydrolases"/>
    <property type="match status" value="1"/>
</dbReference>